<proteinExistence type="predicted"/>
<feature type="chain" id="PRO_5025435466" description="Ecp2 effector protein domain-containing protein" evidence="1">
    <location>
        <begin position="22"/>
        <end position="203"/>
    </location>
</feature>
<organism evidence="2 3">
    <name type="scientific">Melanomma pulvis-pyrius CBS 109.77</name>
    <dbReference type="NCBI Taxonomy" id="1314802"/>
    <lineage>
        <taxon>Eukaryota</taxon>
        <taxon>Fungi</taxon>
        <taxon>Dikarya</taxon>
        <taxon>Ascomycota</taxon>
        <taxon>Pezizomycotina</taxon>
        <taxon>Dothideomycetes</taxon>
        <taxon>Pleosporomycetidae</taxon>
        <taxon>Pleosporales</taxon>
        <taxon>Melanommataceae</taxon>
        <taxon>Melanomma</taxon>
    </lineage>
</organism>
<dbReference type="EMBL" id="MU001778">
    <property type="protein sequence ID" value="KAF2798709.1"/>
    <property type="molecule type" value="Genomic_DNA"/>
</dbReference>
<sequence>MTFIKHIVFALIWGSIRRIVCLPTFPSFPPYASLPTYASLRTQDAEGTNVTTNLNIARSIRSSIEPRQDDWTWWCYPVQNDSPTVDNARGVATAIANLGNQQCGVQRAPGSTNQAAVGMMRQGNAGAIMYFTNNGDTVRGHNVQFSCSDVGYWLHTLIDHCNSNGRVLELGGTPMPNCWLVLLGYTGDMPINANGAAIQFVPA</sequence>
<evidence type="ECO:0000313" key="3">
    <source>
        <dbReference type="Proteomes" id="UP000799757"/>
    </source>
</evidence>
<dbReference type="Proteomes" id="UP000799757">
    <property type="component" value="Unassembled WGS sequence"/>
</dbReference>
<evidence type="ECO:0000313" key="2">
    <source>
        <dbReference type="EMBL" id="KAF2798709.1"/>
    </source>
</evidence>
<protein>
    <recommendedName>
        <fullName evidence="4">Ecp2 effector protein domain-containing protein</fullName>
    </recommendedName>
</protein>
<evidence type="ECO:0000256" key="1">
    <source>
        <dbReference type="SAM" id="SignalP"/>
    </source>
</evidence>
<gene>
    <name evidence="2" type="ORF">K505DRAFT_333222</name>
</gene>
<accession>A0A6A6XQS3</accession>
<dbReference type="AlphaFoldDB" id="A0A6A6XQS3"/>
<keyword evidence="3" id="KW-1185">Reference proteome</keyword>
<reference evidence="2" key="1">
    <citation type="journal article" date="2020" name="Stud. Mycol.">
        <title>101 Dothideomycetes genomes: a test case for predicting lifestyles and emergence of pathogens.</title>
        <authorList>
            <person name="Haridas S."/>
            <person name="Albert R."/>
            <person name="Binder M."/>
            <person name="Bloem J."/>
            <person name="Labutti K."/>
            <person name="Salamov A."/>
            <person name="Andreopoulos B."/>
            <person name="Baker S."/>
            <person name="Barry K."/>
            <person name="Bills G."/>
            <person name="Bluhm B."/>
            <person name="Cannon C."/>
            <person name="Castanera R."/>
            <person name="Culley D."/>
            <person name="Daum C."/>
            <person name="Ezra D."/>
            <person name="Gonzalez J."/>
            <person name="Henrissat B."/>
            <person name="Kuo A."/>
            <person name="Liang C."/>
            <person name="Lipzen A."/>
            <person name="Lutzoni F."/>
            <person name="Magnuson J."/>
            <person name="Mondo S."/>
            <person name="Nolan M."/>
            <person name="Ohm R."/>
            <person name="Pangilinan J."/>
            <person name="Park H.-J."/>
            <person name="Ramirez L."/>
            <person name="Alfaro M."/>
            <person name="Sun H."/>
            <person name="Tritt A."/>
            <person name="Yoshinaga Y."/>
            <person name="Zwiers L.-H."/>
            <person name="Turgeon B."/>
            <person name="Goodwin S."/>
            <person name="Spatafora J."/>
            <person name="Crous P."/>
            <person name="Grigoriev I."/>
        </authorList>
    </citation>
    <scope>NUCLEOTIDE SEQUENCE</scope>
    <source>
        <strain evidence="2">CBS 109.77</strain>
    </source>
</reference>
<name>A0A6A6XQS3_9PLEO</name>
<evidence type="ECO:0008006" key="4">
    <source>
        <dbReference type="Google" id="ProtNLM"/>
    </source>
</evidence>
<keyword evidence="1" id="KW-0732">Signal</keyword>
<feature type="signal peptide" evidence="1">
    <location>
        <begin position="1"/>
        <end position="21"/>
    </location>
</feature>